<keyword evidence="2" id="KW-1185">Reference proteome</keyword>
<evidence type="ECO:0000313" key="1">
    <source>
        <dbReference type="EMBL" id="GAA2051849.1"/>
    </source>
</evidence>
<reference evidence="1 2" key="1">
    <citation type="journal article" date="2019" name="Int. J. Syst. Evol. Microbiol.">
        <title>The Global Catalogue of Microorganisms (GCM) 10K type strain sequencing project: providing services to taxonomists for standard genome sequencing and annotation.</title>
        <authorList>
            <consortium name="The Broad Institute Genomics Platform"/>
            <consortium name="The Broad Institute Genome Sequencing Center for Infectious Disease"/>
            <person name="Wu L."/>
            <person name="Ma J."/>
        </authorList>
    </citation>
    <scope>NUCLEOTIDE SEQUENCE [LARGE SCALE GENOMIC DNA]</scope>
    <source>
        <strain evidence="1 2">JCM 16014</strain>
    </source>
</reference>
<gene>
    <name evidence="1" type="ORF">GCM10009839_68810</name>
</gene>
<proteinExistence type="predicted"/>
<dbReference type="Proteomes" id="UP001500751">
    <property type="component" value="Unassembled WGS sequence"/>
</dbReference>
<dbReference type="RefSeq" id="WP_344669873.1">
    <property type="nucleotide sequence ID" value="NZ_BAAAQN010000052.1"/>
</dbReference>
<protein>
    <submittedName>
        <fullName evidence="1">Uncharacterized protein</fullName>
    </submittedName>
</protein>
<name>A0ABN2V5V3_9ACTN</name>
<evidence type="ECO:0000313" key="2">
    <source>
        <dbReference type="Proteomes" id="UP001500751"/>
    </source>
</evidence>
<sequence>MSTSTDTLASFLRTPGIIDFDGRPENTDGERERAMRYVAGAAHDTDDALDLLAALGLVEVPMARRPGRHRKAA</sequence>
<organism evidence="1 2">
    <name type="scientific">Catenulispora yoronensis</name>
    <dbReference type="NCBI Taxonomy" id="450799"/>
    <lineage>
        <taxon>Bacteria</taxon>
        <taxon>Bacillati</taxon>
        <taxon>Actinomycetota</taxon>
        <taxon>Actinomycetes</taxon>
        <taxon>Catenulisporales</taxon>
        <taxon>Catenulisporaceae</taxon>
        <taxon>Catenulispora</taxon>
    </lineage>
</organism>
<dbReference type="EMBL" id="BAAAQN010000052">
    <property type="protein sequence ID" value="GAA2051849.1"/>
    <property type="molecule type" value="Genomic_DNA"/>
</dbReference>
<comment type="caution">
    <text evidence="1">The sequence shown here is derived from an EMBL/GenBank/DDBJ whole genome shotgun (WGS) entry which is preliminary data.</text>
</comment>
<accession>A0ABN2V5V3</accession>